<proteinExistence type="inferred from homology"/>
<comment type="subcellular location">
    <subcellularLocation>
        <location evidence="1">Membrane</location>
        <topology evidence="1">Single-pass membrane protein</topology>
    </subcellularLocation>
</comment>
<evidence type="ECO:0000256" key="1">
    <source>
        <dbReference type="ARBA" id="ARBA00004167"/>
    </source>
</evidence>
<dbReference type="GO" id="GO:0016020">
    <property type="term" value="C:membrane"/>
    <property type="evidence" value="ECO:0007669"/>
    <property type="project" value="UniProtKB-SubCell"/>
</dbReference>
<keyword evidence="5" id="KW-0472">Membrane</keyword>
<protein>
    <recommendedName>
        <fullName evidence="8">LemA family protein</fullName>
    </recommendedName>
</protein>
<dbReference type="Proteomes" id="UP000229612">
    <property type="component" value="Unassembled WGS sequence"/>
</dbReference>
<keyword evidence="3" id="KW-0812">Transmembrane</keyword>
<dbReference type="Gene3D" id="1.20.1440.20">
    <property type="entry name" value="LemA-like domain"/>
    <property type="match status" value="1"/>
</dbReference>
<accession>A0A2H0UH55</accession>
<evidence type="ECO:0008006" key="8">
    <source>
        <dbReference type="Google" id="ProtNLM"/>
    </source>
</evidence>
<dbReference type="PANTHER" id="PTHR34478">
    <property type="entry name" value="PROTEIN LEMA"/>
    <property type="match status" value="1"/>
</dbReference>
<comment type="similarity">
    <text evidence="2">Belongs to the LemA family.</text>
</comment>
<dbReference type="Pfam" id="PF04011">
    <property type="entry name" value="LemA"/>
    <property type="match status" value="1"/>
</dbReference>
<dbReference type="PANTHER" id="PTHR34478:SF1">
    <property type="entry name" value="PROTEIN LEMA"/>
    <property type="match status" value="1"/>
</dbReference>
<evidence type="ECO:0000256" key="3">
    <source>
        <dbReference type="ARBA" id="ARBA00022692"/>
    </source>
</evidence>
<reference evidence="7" key="1">
    <citation type="submission" date="2017-09" db="EMBL/GenBank/DDBJ databases">
        <title>Depth-based differentiation of microbial function through sediment-hosted aquifers and enrichment of novel symbionts in the deep terrestrial subsurface.</title>
        <authorList>
            <person name="Probst A.J."/>
            <person name="Ladd B."/>
            <person name="Jarett J.K."/>
            <person name="Geller-Mcgrath D.E."/>
            <person name="Sieber C.M.K."/>
            <person name="Emerson J.B."/>
            <person name="Anantharaman K."/>
            <person name="Thomas B.C."/>
            <person name="Malmstrom R."/>
            <person name="Stieglmeier M."/>
            <person name="Klingl A."/>
            <person name="Woyke T."/>
            <person name="Ryan C.M."/>
            <person name="Banfield J.F."/>
        </authorList>
    </citation>
    <scope>NUCLEOTIDE SEQUENCE [LARGE SCALE GENOMIC DNA]</scope>
</reference>
<dbReference type="InterPro" id="IPR007156">
    <property type="entry name" value="MamQ_LemA"/>
</dbReference>
<keyword evidence="4" id="KW-1133">Transmembrane helix</keyword>
<name>A0A2H0UH55_9BACT</name>
<evidence type="ECO:0000256" key="2">
    <source>
        <dbReference type="ARBA" id="ARBA00008854"/>
    </source>
</evidence>
<gene>
    <name evidence="6" type="ORF">COU14_02785</name>
</gene>
<sequence>MELMTILLIVAAVVVVWAIWAYNRFVSLTQRAMEAWADIDVQLKRRYDLIPNLIESVKGYVAHEQGTLQSVTEARAKATQVHVDPSNITPEQIQAMAAAEGALTNSLGKLLAIAENYPDLKANENFIELQRELTDTENKIQAARRFYNGNVRDLGIALQSFPSNIIGNMFNFKEREYFELGENEQAAKEPVKVQF</sequence>
<comment type="caution">
    <text evidence="6">The sequence shown here is derived from an EMBL/GenBank/DDBJ whole genome shotgun (WGS) entry which is preliminary data.</text>
</comment>
<dbReference type="AlphaFoldDB" id="A0A2H0UH55"/>
<dbReference type="SUPFAM" id="SSF140478">
    <property type="entry name" value="LemA-like"/>
    <property type="match status" value="1"/>
</dbReference>
<evidence type="ECO:0000256" key="4">
    <source>
        <dbReference type="ARBA" id="ARBA00022989"/>
    </source>
</evidence>
<evidence type="ECO:0000256" key="5">
    <source>
        <dbReference type="ARBA" id="ARBA00023136"/>
    </source>
</evidence>
<evidence type="ECO:0000313" key="6">
    <source>
        <dbReference type="EMBL" id="PIR85732.1"/>
    </source>
</evidence>
<organism evidence="6 7">
    <name type="scientific">Candidatus Kaiserbacteria bacterium CG10_big_fil_rev_8_21_14_0_10_44_10</name>
    <dbReference type="NCBI Taxonomy" id="1974606"/>
    <lineage>
        <taxon>Bacteria</taxon>
        <taxon>Candidatus Kaiseribacteriota</taxon>
    </lineage>
</organism>
<dbReference type="InterPro" id="IPR023353">
    <property type="entry name" value="LemA-like_dom_sf"/>
</dbReference>
<dbReference type="EMBL" id="PFBG01000031">
    <property type="protein sequence ID" value="PIR85732.1"/>
    <property type="molecule type" value="Genomic_DNA"/>
</dbReference>
<evidence type="ECO:0000313" key="7">
    <source>
        <dbReference type="Proteomes" id="UP000229612"/>
    </source>
</evidence>